<proteinExistence type="predicted"/>
<evidence type="ECO:0000313" key="2">
    <source>
        <dbReference type="Proteomes" id="UP000298325"/>
    </source>
</evidence>
<organism evidence="1 2">
    <name type="scientific">Marinobacter confluentis</name>
    <dbReference type="NCBI Taxonomy" id="1697557"/>
    <lineage>
        <taxon>Bacteria</taxon>
        <taxon>Pseudomonadati</taxon>
        <taxon>Pseudomonadota</taxon>
        <taxon>Gammaproteobacteria</taxon>
        <taxon>Pseudomonadales</taxon>
        <taxon>Marinobacteraceae</taxon>
        <taxon>Marinobacter</taxon>
    </lineage>
</organism>
<dbReference type="PROSITE" id="PS51257">
    <property type="entry name" value="PROKAR_LIPOPROTEIN"/>
    <property type="match status" value="1"/>
</dbReference>
<sequence length="185" mass="19946">MKTLGRFLAHSLSRPLSLPLWLSLLLLAGCSVMQSQQGSPVPGNAQFAVLPLINLSQTPQAGDQAASVVSAILRAKGRDNVTLYLPDDRNPLLYESSERQQTAMNSARNDGAEYLVTGTVEEWRYKSGLDGEPAVGITLEVRSADDNRVVWSGTAARTGWGRESVSVAAHKVLDELVDAMPVTNQ</sequence>
<dbReference type="Gene3D" id="3.40.50.10610">
    <property type="entry name" value="ABC-type transport auxiliary lipoprotein component"/>
    <property type="match status" value="1"/>
</dbReference>
<keyword evidence="2" id="KW-1185">Reference proteome</keyword>
<evidence type="ECO:0000313" key="1">
    <source>
        <dbReference type="EMBL" id="TGN39242.1"/>
    </source>
</evidence>
<dbReference type="AlphaFoldDB" id="A0A4Z1C2F4"/>
<reference evidence="1 2" key="1">
    <citation type="submission" date="2019-04" db="EMBL/GenBank/DDBJ databases">
        <authorList>
            <person name="Park S."/>
            <person name="Yoon J.-H."/>
        </authorList>
    </citation>
    <scope>NUCLEOTIDE SEQUENCE [LARGE SCALE GENOMIC DNA]</scope>
    <source>
        <strain evidence="1 2">HJM-18</strain>
    </source>
</reference>
<accession>A0A4Z1C2F4</accession>
<dbReference type="RefSeq" id="WP_135803551.1">
    <property type="nucleotide sequence ID" value="NZ_SRPF01000003.1"/>
</dbReference>
<evidence type="ECO:0008006" key="3">
    <source>
        <dbReference type="Google" id="ProtNLM"/>
    </source>
</evidence>
<name>A0A4Z1C2F4_9GAMM</name>
<dbReference type="EMBL" id="SRPF01000003">
    <property type="protein sequence ID" value="TGN39242.1"/>
    <property type="molecule type" value="Genomic_DNA"/>
</dbReference>
<protein>
    <recommendedName>
        <fullName evidence="3">Penicillin-binding protein activator LpoB</fullName>
    </recommendedName>
</protein>
<comment type="caution">
    <text evidence="1">The sequence shown here is derived from an EMBL/GenBank/DDBJ whole genome shotgun (WGS) entry which is preliminary data.</text>
</comment>
<dbReference type="Proteomes" id="UP000298325">
    <property type="component" value="Unassembled WGS sequence"/>
</dbReference>
<dbReference type="OrthoDB" id="9791579at2"/>
<gene>
    <name evidence="1" type="ORF">E5Q11_11365</name>
</gene>